<evidence type="ECO:0000313" key="8">
    <source>
        <dbReference type="Proteomes" id="UP001634393"/>
    </source>
</evidence>
<sequence>MANFTSGSACLMVVLLIFGAIRAVPAAVYTVGDSSGWSMAGDYGTWATDKSFAVGDTLVFNYSPGHTVDEVSESDYKTCTSGNSIATDSSGATSITLKTAGSHYFICGTPGHCSGGMKISVNVAPSTTTGGATTPSISPSSSTTTTTTTTTPSLASPAGGAASTPSTGGSTHVTQSSSNSSAALSPPAVAMLFTFCINVMFKSFF</sequence>
<dbReference type="Proteomes" id="UP001634393">
    <property type="component" value="Unassembled WGS sequence"/>
</dbReference>
<feature type="domain" description="Phytocyanin" evidence="6">
    <location>
        <begin position="27"/>
        <end position="125"/>
    </location>
</feature>
<feature type="region of interest" description="Disordered" evidence="4">
    <location>
        <begin position="128"/>
        <end position="182"/>
    </location>
</feature>
<keyword evidence="8" id="KW-1185">Reference proteome</keyword>
<dbReference type="PROSITE" id="PS51485">
    <property type="entry name" value="PHYTOCYANIN"/>
    <property type="match status" value="1"/>
</dbReference>
<dbReference type="Gene3D" id="2.60.40.420">
    <property type="entry name" value="Cupredoxins - blue copper proteins"/>
    <property type="match status" value="1"/>
</dbReference>
<dbReference type="InterPro" id="IPR003245">
    <property type="entry name" value="Phytocyanin_dom"/>
</dbReference>
<dbReference type="GO" id="GO:0046872">
    <property type="term" value="F:metal ion binding"/>
    <property type="evidence" value="ECO:0007669"/>
    <property type="project" value="UniProtKB-KW"/>
</dbReference>
<keyword evidence="5" id="KW-0732">Signal</keyword>
<dbReference type="CDD" id="cd04216">
    <property type="entry name" value="Phytocyanin"/>
    <property type="match status" value="1"/>
</dbReference>
<evidence type="ECO:0000256" key="4">
    <source>
        <dbReference type="SAM" id="MobiDB-lite"/>
    </source>
</evidence>
<dbReference type="PROSITE" id="PS00196">
    <property type="entry name" value="COPPER_BLUE"/>
    <property type="match status" value="1"/>
</dbReference>
<keyword evidence="1" id="KW-0479">Metal-binding</keyword>
<dbReference type="InterPro" id="IPR028871">
    <property type="entry name" value="BlueCu_1_BS"/>
</dbReference>
<keyword evidence="3" id="KW-0325">Glycoprotein</keyword>
<keyword evidence="2" id="KW-0186">Copper</keyword>
<dbReference type="InterPro" id="IPR039391">
    <property type="entry name" value="Phytocyanin-like"/>
</dbReference>
<feature type="signal peptide" evidence="5">
    <location>
        <begin position="1"/>
        <end position="23"/>
    </location>
</feature>
<dbReference type="Pfam" id="PF02298">
    <property type="entry name" value="Cu_bind_like"/>
    <property type="match status" value="1"/>
</dbReference>
<dbReference type="FunFam" id="2.60.40.420:FF:000003">
    <property type="entry name" value="Blue copper"/>
    <property type="match status" value="1"/>
</dbReference>
<comment type="caution">
    <text evidence="7">The sequence shown here is derived from an EMBL/GenBank/DDBJ whole genome shotgun (WGS) entry which is preliminary data.</text>
</comment>
<protein>
    <recommendedName>
        <fullName evidence="6">Phytocyanin domain-containing protein</fullName>
    </recommendedName>
</protein>
<dbReference type="EMBL" id="JBJXBP010000002">
    <property type="protein sequence ID" value="KAL3845770.1"/>
    <property type="molecule type" value="Genomic_DNA"/>
</dbReference>
<proteinExistence type="predicted"/>
<dbReference type="AlphaFoldDB" id="A0ABD3UBJ4"/>
<evidence type="ECO:0000259" key="6">
    <source>
        <dbReference type="PROSITE" id="PS51485"/>
    </source>
</evidence>
<evidence type="ECO:0000313" key="7">
    <source>
        <dbReference type="EMBL" id="KAL3845770.1"/>
    </source>
</evidence>
<evidence type="ECO:0000256" key="1">
    <source>
        <dbReference type="ARBA" id="ARBA00022723"/>
    </source>
</evidence>
<dbReference type="SUPFAM" id="SSF49503">
    <property type="entry name" value="Cupredoxins"/>
    <property type="match status" value="1"/>
</dbReference>
<evidence type="ECO:0000256" key="5">
    <source>
        <dbReference type="SAM" id="SignalP"/>
    </source>
</evidence>
<gene>
    <name evidence="7" type="ORF">ACJIZ3_003173</name>
</gene>
<organism evidence="7 8">
    <name type="scientific">Penstemon smallii</name>
    <dbReference type="NCBI Taxonomy" id="265156"/>
    <lineage>
        <taxon>Eukaryota</taxon>
        <taxon>Viridiplantae</taxon>
        <taxon>Streptophyta</taxon>
        <taxon>Embryophyta</taxon>
        <taxon>Tracheophyta</taxon>
        <taxon>Spermatophyta</taxon>
        <taxon>Magnoliopsida</taxon>
        <taxon>eudicotyledons</taxon>
        <taxon>Gunneridae</taxon>
        <taxon>Pentapetalae</taxon>
        <taxon>asterids</taxon>
        <taxon>lamiids</taxon>
        <taxon>Lamiales</taxon>
        <taxon>Plantaginaceae</taxon>
        <taxon>Cheloneae</taxon>
        <taxon>Penstemon</taxon>
    </lineage>
</organism>
<evidence type="ECO:0000256" key="2">
    <source>
        <dbReference type="ARBA" id="ARBA00023008"/>
    </source>
</evidence>
<reference evidence="7 8" key="1">
    <citation type="submission" date="2024-12" db="EMBL/GenBank/DDBJ databases">
        <title>The unique morphological basis and parallel evolutionary history of personate flowers in Penstemon.</title>
        <authorList>
            <person name="Depatie T.H."/>
            <person name="Wessinger C.A."/>
        </authorList>
    </citation>
    <scope>NUCLEOTIDE SEQUENCE [LARGE SCALE GENOMIC DNA]</scope>
    <source>
        <strain evidence="7">WTNN_2</strain>
        <tissue evidence="7">Leaf</tissue>
    </source>
</reference>
<dbReference type="PANTHER" id="PTHR33021:SF193">
    <property type="entry name" value="OS06G0218600 PROTEIN"/>
    <property type="match status" value="1"/>
</dbReference>
<feature type="chain" id="PRO_5044761381" description="Phytocyanin domain-containing protein" evidence="5">
    <location>
        <begin position="24"/>
        <end position="205"/>
    </location>
</feature>
<dbReference type="PANTHER" id="PTHR33021">
    <property type="entry name" value="BLUE COPPER PROTEIN"/>
    <property type="match status" value="1"/>
</dbReference>
<name>A0ABD3UBJ4_9LAMI</name>
<dbReference type="InterPro" id="IPR008972">
    <property type="entry name" value="Cupredoxin"/>
</dbReference>
<accession>A0ABD3UBJ4</accession>
<evidence type="ECO:0000256" key="3">
    <source>
        <dbReference type="ARBA" id="ARBA00023180"/>
    </source>
</evidence>